<accession>A0A4C1UZP1</accession>
<protein>
    <submittedName>
        <fullName evidence="1">Uncharacterized protein</fullName>
    </submittedName>
</protein>
<dbReference type="AlphaFoldDB" id="A0A4C1UZP1"/>
<dbReference type="Proteomes" id="UP000299102">
    <property type="component" value="Unassembled WGS sequence"/>
</dbReference>
<gene>
    <name evidence="1" type="ORF">EVAR_17977_1</name>
</gene>
<name>A0A4C1UZP1_EUMVA</name>
<comment type="caution">
    <text evidence="1">The sequence shown here is derived from an EMBL/GenBank/DDBJ whole genome shotgun (WGS) entry which is preliminary data.</text>
</comment>
<sequence>MSQWRKIEMRGRRRNGRSALHLRIGSFAGNSERQSFVRCTVCVPSYEKKRTSRRRLHRGNVFGAVSKSGSGSELASGSSHLEGLRIEHVDHYFISSYTARKLHRTRTLAG</sequence>
<evidence type="ECO:0000313" key="2">
    <source>
        <dbReference type="Proteomes" id="UP000299102"/>
    </source>
</evidence>
<dbReference type="EMBL" id="BGZK01000246">
    <property type="protein sequence ID" value="GBP31486.1"/>
    <property type="molecule type" value="Genomic_DNA"/>
</dbReference>
<keyword evidence="2" id="KW-1185">Reference proteome</keyword>
<proteinExistence type="predicted"/>
<organism evidence="1 2">
    <name type="scientific">Eumeta variegata</name>
    <name type="common">Bagworm moth</name>
    <name type="synonym">Eumeta japonica</name>
    <dbReference type="NCBI Taxonomy" id="151549"/>
    <lineage>
        <taxon>Eukaryota</taxon>
        <taxon>Metazoa</taxon>
        <taxon>Ecdysozoa</taxon>
        <taxon>Arthropoda</taxon>
        <taxon>Hexapoda</taxon>
        <taxon>Insecta</taxon>
        <taxon>Pterygota</taxon>
        <taxon>Neoptera</taxon>
        <taxon>Endopterygota</taxon>
        <taxon>Lepidoptera</taxon>
        <taxon>Glossata</taxon>
        <taxon>Ditrysia</taxon>
        <taxon>Tineoidea</taxon>
        <taxon>Psychidae</taxon>
        <taxon>Oiketicinae</taxon>
        <taxon>Eumeta</taxon>
    </lineage>
</organism>
<evidence type="ECO:0000313" key="1">
    <source>
        <dbReference type="EMBL" id="GBP31486.1"/>
    </source>
</evidence>
<dbReference type="OrthoDB" id="203908at2759"/>
<reference evidence="1 2" key="1">
    <citation type="journal article" date="2019" name="Commun. Biol.">
        <title>The bagworm genome reveals a unique fibroin gene that provides high tensile strength.</title>
        <authorList>
            <person name="Kono N."/>
            <person name="Nakamura H."/>
            <person name="Ohtoshi R."/>
            <person name="Tomita M."/>
            <person name="Numata K."/>
            <person name="Arakawa K."/>
        </authorList>
    </citation>
    <scope>NUCLEOTIDE SEQUENCE [LARGE SCALE GENOMIC DNA]</scope>
</reference>